<reference evidence="1" key="1">
    <citation type="submission" date="2023-03" db="EMBL/GenBank/DDBJ databases">
        <authorList>
            <person name="Steffen K."/>
            <person name="Cardenas P."/>
        </authorList>
    </citation>
    <scope>NUCLEOTIDE SEQUENCE</scope>
</reference>
<gene>
    <name evidence="1" type="ORF">GBAR_LOCUS3482</name>
</gene>
<proteinExistence type="predicted"/>
<protein>
    <submittedName>
        <fullName evidence="1">Uncharacterized protein</fullName>
    </submittedName>
</protein>
<keyword evidence="2" id="KW-1185">Reference proteome</keyword>
<comment type="caution">
    <text evidence="1">The sequence shown here is derived from an EMBL/GenBank/DDBJ whole genome shotgun (WGS) entry which is preliminary data.</text>
</comment>
<evidence type="ECO:0000313" key="1">
    <source>
        <dbReference type="EMBL" id="CAI8002752.1"/>
    </source>
</evidence>
<evidence type="ECO:0000313" key="2">
    <source>
        <dbReference type="Proteomes" id="UP001174909"/>
    </source>
</evidence>
<accession>A0AA35R3H8</accession>
<sequence>MPAISLSFPIKWERGKGLTLLLASPNKNTSLRCVREGRSSLEQQISQAADMDRRPRVSGADESYMKSQLHILYVSDSRVYEMRGVIPGDYQGVNGMFCQCLECASEERPLYYCSWTESQLSSSLLNDGAGGLSCSPRTLPPHVKLVLSSSSEPN</sequence>
<organism evidence="1 2">
    <name type="scientific">Geodia barretti</name>
    <name type="common">Barrett's horny sponge</name>
    <dbReference type="NCBI Taxonomy" id="519541"/>
    <lineage>
        <taxon>Eukaryota</taxon>
        <taxon>Metazoa</taxon>
        <taxon>Porifera</taxon>
        <taxon>Demospongiae</taxon>
        <taxon>Heteroscleromorpha</taxon>
        <taxon>Tetractinellida</taxon>
        <taxon>Astrophorina</taxon>
        <taxon>Geodiidae</taxon>
        <taxon>Geodia</taxon>
    </lineage>
</organism>
<dbReference type="Proteomes" id="UP001174909">
    <property type="component" value="Unassembled WGS sequence"/>
</dbReference>
<name>A0AA35R3H8_GEOBA</name>
<dbReference type="EMBL" id="CASHTH010000497">
    <property type="protein sequence ID" value="CAI8002752.1"/>
    <property type="molecule type" value="Genomic_DNA"/>
</dbReference>
<dbReference type="AlphaFoldDB" id="A0AA35R3H8"/>